<dbReference type="OrthoDB" id="10664502at2759"/>
<accession>A0A0J9SCB1</accession>
<evidence type="ECO:0000313" key="3">
    <source>
        <dbReference type="EMBL" id="KMZ79557.1"/>
    </source>
</evidence>
<dbReference type="InterPro" id="IPR002350">
    <property type="entry name" value="Kazal_dom"/>
</dbReference>
<gene>
    <name evidence="3" type="ORF">PVIIG_00831</name>
</gene>
<dbReference type="EMBL" id="KQ234316">
    <property type="protein sequence ID" value="KMZ79557.1"/>
    <property type="molecule type" value="Genomic_DNA"/>
</dbReference>
<evidence type="ECO:0000259" key="2">
    <source>
        <dbReference type="PROSITE" id="PS51465"/>
    </source>
</evidence>
<evidence type="ECO:0000313" key="4">
    <source>
        <dbReference type="Proteomes" id="UP000053562"/>
    </source>
</evidence>
<name>A0A0J9SCB1_PLAVI</name>
<dbReference type="Proteomes" id="UP000053562">
    <property type="component" value="Unassembled WGS sequence"/>
</dbReference>
<organism evidence="3 4">
    <name type="scientific">Plasmodium vivax India VII</name>
    <dbReference type="NCBI Taxonomy" id="1077284"/>
    <lineage>
        <taxon>Eukaryota</taxon>
        <taxon>Sar</taxon>
        <taxon>Alveolata</taxon>
        <taxon>Apicomplexa</taxon>
        <taxon>Aconoidasida</taxon>
        <taxon>Haemosporida</taxon>
        <taxon>Plasmodiidae</taxon>
        <taxon>Plasmodium</taxon>
        <taxon>Plasmodium (Plasmodium)</taxon>
    </lineage>
</organism>
<dbReference type="InterPro" id="IPR008780">
    <property type="entry name" value="Plasmodium_Vir"/>
</dbReference>
<protein>
    <recommendedName>
        <fullName evidence="2">Kazal-like domain-containing protein</fullName>
    </recommendedName>
</protein>
<feature type="domain" description="Kazal-like" evidence="2">
    <location>
        <begin position="1"/>
        <end position="46"/>
    </location>
</feature>
<proteinExistence type="predicted"/>
<dbReference type="AlphaFoldDB" id="A0A0J9SCB1"/>
<reference evidence="3 4" key="1">
    <citation type="submission" date="2011-08" db="EMBL/GenBank/DDBJ databases">
        <title>The Genome Sequence of Plasmodium vivax India VII.</title>
        <authorList>
            <consortium name="The Broad Institute Genome Sequencing Platform"/>
            <consortium name="The Broad Institute Genome Sequencing Center for Infectious Disease"/>
            <person name="Neafsey D."/>
            <person name="Carlton J."/>
            <person name="Barnwell J."/>
            <person name="Collins W."/>
            <person name="Escalante A."/>
            <person name="Mullikin J."/>
            <person name="Saul A."/>
            <person name="Guigo R."/>
            <person name="Camara F."/>
            <person name="Young S.K."/>
            <person name="Zeng Q."/>
            <person name="Gargeya S."/>
            <person name="Fitzgerald M."/>
            <person name="Haas B."/>
            <person name="Abouelleil A."/>
            <person name="Alvarado L."/>
            <person name="Arachchi H.M."/>
            <person name="Berlin A."/>
            <person name="Brown A."/>
            <person name="Chapman S.B."/>
            <person name="Chen Z."/>
            <person name="Dunbar C."/>
            <person name="Freedman E."/>
            <person name="Gearin G."/>
            <person name="Gellesch M."/>
            <person name="Goldberg J."/>
            <person name="Griggs A."/>
            <person name="Gujja S."/>
            <person name="Heiman D."/>
            <person name="Howarth C."/>
            <person name="Larson L."/>
            <person name="Lui A."/>
            <person name="MacDonald P.J.P."/>
            <person name="Montmayeur A."/>
            <person name="Murphy C."/>
            <person name="Neiman D."/>
            <person name="Pearson M."/>
            <person name="Priest M."/>
            <person name="Roberts A."/>
            <person name="Saif S."/>
            <person name="Shea T."/>
            <person name="Shenoy N."/>
            <person name="Sisk P."/>
            <person name="Stolte C."/>
            <person name="Sykes S."/>
            <person name="Wortman J."/>
            <person name="Nusbaum C."/>
            <person name="Birren B."/>
        </authorList>
    </citation>
    <scope>NUCLEOTIDE SEQUENCE [LARGE SCALE GENOMIC DNA]</scope>
    <source>
        <strain evidence="3 4">India VII</strain>
    </source>
</reference>
<keyword evidence="1" id="KW-0812">Transmembrane</keyword>
<sequence length="282" mass="33266">MQFLPICEDNFDKITAQHGRQYNNECSFICSRINDSNLKFFVPCQKLTMYLKELKDKHTKTDVSEDCKYLNYRINDELLKYMKDQTLDEIYTELINAYNDQKYNLNTICVGIMKPINKDIFEKVKRVFKIYNTFNKILRGHSTSNNPNCNYINEAINLYMSYKGKCNGQPNQSFCKALENFRYYYQASIGNINDKCKVENYTLESFQEHDSGPHEMAGLESALDEVEVDETGSSTNYNTKKNMLTSFYIILPITFFSFILYKVNKYFIYIYEYSPINHDTNL</sequence>
<dbReference type="Pfam" id="PF05795">
    <property type="entry name" value="Plasmodium_Vir"/>
    <property type="match status" value="1"/>
</dbReference>
<keyword evidence="1" id="KW-1133">Transmembrane helix</keyword>
<keyword evidence="1" id="KW-0472">Membrane</keyword>
<feature type="transmembrane region" description="Helical" evidence="1">
    <location>
        <begin position="243"/>
        <end position="261"/>
    </location>
</feature>
<dbReference type="PROSITE" id="PS51465">
    <property type="entry name" value="KAZAL_2"/>
    <property type="match status" value="1"/>
</dbReference>
<evidence type="ECO:0000256" key="1">
    <source>
        <dbReference type="SAM" id="Phobius"/>
    </source>
</evidence>